<evidence type="ECO:0008006" key="3">
    <source>
        <dbReference type="Google" id="ProtNLM"/>
    </source>
</evidence>
<dbReference type="PANTHER" id="PTHR28589:SF1">
    <property type="entry name" value="SMALL RIBOSOMAL SUBUNIT PROTEIN MS34"/>
    <property type="match status" value="1"/>
</dbReference>
<dbReference type="GO" id="GO:0003735">
    <property type="term" value="F:structural constituent of ribosome"/>
    <property type="evidence" value="ECO:0007669"/>
    <property type="project" value="InterPro"/>
</dbReference>
<keyword evidence="2" id="KW-1185">Reference proteome</keyword>
<evidence type="ECO:0000313" key="1">
    <source>
        <dbReference type="EMBL" id="KAK2586801.1"/>
    </source>
</evidence>
<dbReference type="InterPro" id="IPR032053">
    <property type="entry name" value="Ribosomal_mS34"/>
</dbReference>
<organism evidence="1 2">
    <name type="scientific">Odynerus spinipes</name>
    <dbReference type="NCBI Taxonomy" id="1348599"/>
    <lineage>
        <taxon>Eukaryota</taxon>
        <taxon>Metazoa</taxon>
        <taxon>Ecdysozoa</taxon>
        <taxon>Arthropoda</taxon>
        <taxon>Hexapoda</taxon>
        <taxon>Insecta</taxon>
        <taxon>Pterygota</taxon>
        <taxon>Neoptera</taxon>
        <taxon>Endopterygota</taxon>
        <taxon>Hymenoptera</taxon>
        <taxon>Apocrita</taxon>
        <taxon>Aculeata</taxon>
        <taxon>Vespoidea</taxon>
        <taxon>Vespidae</taxon>
        <taxon>Eumeninae</taxon>
        <taxon>Odynerus</taxon>
    </lineage>
</organism>
<dbReference type="EMBL" id="JAIFRP010000011">
    <property type="protein sequence ID" value="KAK2586801.1"/>
    <property type="molecule type" value="Genomic_DNA"/>
</dbReference>
<evidence type="ECO:0000313" key="2">
    <source>
        <dbReference type="Proteomes" id="UP001258017"/>
    </source>
</evidence>
<protein>
    <recommendedName>
        <fullName evidence="3">28S ribosomal protein S34, mitochondrial</fullName>
    </recommendedName>
</protein>
<comment type="caution">
    <text evidence="1">The sequence shown here is derived from an EMBL/GenBank/DDBJ whole genome shotgun (WGS) entry which is preliminary data.</text>
</comment>
<gene>
    <name evidence="1" type="ORF">KPH14_011826</name>
</gene>
<reference evidence="1" key="2">
    <citation type="journal article" date="2023" name="Commun. Biol.">
        <title>Intrasexual cuticular hydrocarbon dimorphism in a wasp sheds light on hydrocarbon biosynthesis genes in Hymenoptera.</title>
        <authorList>
            <person name="Moris V.C."/>
            <person name="Podsiadlowski L."/>
            <person name="Martin S."/>
            <person name="Oeyen J.P."/>
            <person name="Donath A."/>
            <person name="Petersen M."/>
            <person name="Wilbrandt J."/>
            <person name="Misof B."/>
            <person name="Liedtke D."/>
            <person name="Thamm M."/>
            <person name="Scheiner R."/>
            <person name="Schmitt T."/>
            <person name="Niehuis O."/>
        </authorList>
    </citation>
    <scope>NUCLEOTIDE SEQUENCE</scope>
    <source>
        <strain evidence="1">GBR_01_08_01A</strain>
    </source>
</reference>
<reference evidence="1" key="1">
    <citation type="submission" date="2021-08" db="EMBL/GenBank/DDBJ databases">
        <authorList>
            <person name="Misof B."/>
            <person name="Oliver O."/>
            <person name="Podsiadlowski L."/>
            <person name="Donath A."/>
            <person name="Peters R."/>
            <person name="Mayer C."/>
            <person name="Rust J."/>
            <person name="Gunkel S."/>
            <person name="Lesny P."/>
            <person name="Martin S."/>
            <person name="Oeyen J.P."/>
            <person name="Petersen M."/>
            <person name="Panagiotis P."/>
            <person name="Wilbrandt J."/>
            <person name="Tanja T."/>
        </authorList>
    </citation>
    <scope>NUCLEOTIDE SEQUENCE</scope>
    <source>
        <strain evidence="1">GBR_01_08_01A</strain>
        <tissue evidence="1">Thorax + abdomen</tissue>
    </source>
</reference>
<name>A0AAD9VTV6_9HYME</name>
<dbReference type="Pfam" id="PF16053">
    <property type="entry name" value="MRP-S34"/>
    <property type="match status" value="1"/>
</dbReference>
<sequence>MPIKYIGRRTDFKGKTLWEILGNLKDFGVGRVVIRNRFQRYPEPCYMRILKVAALPQPMEENENRKVIALVERTFRGKTSIKPIQLDGSTYKTDYILIPKDEEDKYMQPDVESETKILPRTMEFPPLLKKLIIQQKKAAALPVEEDLKLAISYNLSGFKRYRIAEEGEKPTITFSMGLGTPVSPSLYANIKKEST</sequence>
<proteinExistence type="predicted"/>
<dbReference type="Proteomes" id="UP001258017">
    <property type="component" value="Unassembled WGS sequence"/>
</dbReference>
<dbReference type="GO" id="GO:0005739">
    <property type="term" value="C:mitochondrion"/>
    <property type="evidence" value="ECO:0007669"/>
    <property type="project" value="InterPro"/>
</dbReference>
<accession>A0AAD9VTV6</accession>
<dbReference type="PANTHER" id="PTHR28589">
    <property type="entry name" value="28S RIBOSOMAL PROTEIN S34, MITOCHONDRIAL"/>
    <property type="match status" value="1"/>
</dbReference>
<dbReference type="AlphaFoldDB" id="A0AAD9VTV6"/>